<dbReference type="AlphaFoldDB" id="A0AA35THV8"/>
<organism evidence="2 3">
    <name type="scientific">Geodia barretti</name>
    <name type="common">Barrett's horny sponge</name>
    <dbReference type="NCBI Taxonomy" id="519541"/>
    <lineage>
        <taxon>Eukaryota</taxon>
        <taxon>Metazoa</taxon>
        <taxon>Porifera</taxon>
        <taxon>Demospongiae</taxon>
        <taxon>Heteroscleromorpha</taxon>
        <taxon>Tetractinellida</taxon>
        <taxon>Astrophorina</taxon>
        <taxon>Geodiidae</taxon>
        <taxon>Geodia</taxon>
    </lineage>
</organism>
<evidence type="ECO:0000256" key="1">
    <source>
        <dbReference type="SAM" id="MobiDB-lite"/>
    </source>
</evidence>
<dbReference type="Proteomes" id="UP001174909">
    <property type="component" value="Unassembled WGS sequence"/>
</dbReference>
<keyword evidence="3" id="KW-1185">Reference proteome</keyword>
<reference evidence="2" key="1">
    <citation type="submission" date="2023-03" db="EMBL/GenBank/DDBJ databases">
        <authorList>
            <person name="Steffen K."/>
            <person name="Cardenas P."/>
        </authorList>
    </citation>
    <scope>NUCLEOTIDE SEQUENCE</scope>
</reference>
<feature type="region of interest" description="Disordered" evidence="1">
    <location>
        <begin position="1"/>
        <end position="25"/>
    </location>
</feature>
<dbReference type="EMBL" id="CASHTH010003719">
    <property type="protein sequence ID" value="CAI8048299.1"/>
    <property type="molecule type" value="Genomic_DNA"/>
</dbReference>
<evidence type="ECO:0000313" key="2">
    <source>
        <dbReference type="EMBL" id="CAI8048299.1"/>
    </source>
</evidence>
<feature type="compositionally biased region" description="Low complexity" evidence="1">
    <location>
        <begin position="1"/>
        <end position="12"/>
    </location>
</feature>
<protein>
    <submittedName>
        <fullName evidence="2">Uncharacterized protein</fullName>
    </submittedName>
</protein>
<comment type="caution">
    <text evidence="2">The sequence shown here is derived from an EMBL/GenBank/DDBJ whole genome shotgun (WGS) entry which is preliminary data.</text>
</comment>
<accession>A0AA35THV8</accession>
<proteinExistence type="predicted"/>
<sequence>MQTATDAPAPATETEESPRPLAELHLSTPKTSYAAKEEIPLELNIQNGKFDLLVPFFSVATKGAFTQITVTDANGQVVEPKRAITQENPPKYVTQDGKSIRCIHGFEFKADSNQELTLKDLQRYYQLQSGTYTATLAIELEIYRESIIEQHPEVLELQRDLTRIQSDPNLQTAAKQDALNYYQEQIKFIKERHKEVVKDVYLPVKSRRGKTSLVSNQITLRIE</sequence>
<name>A0AA35THV8_GEOBA</name>
<gene>
    <name evidence="2" type="ORF">GBAR_LOCUS26658</name>
</gene>
<evidence type="ECO:0000313" key="3">
    <source>
        <dbReference type="Proteomes" id="UP001174909"/>
    </source>
</evidence>